<dbReference type="RefSeq" id="WP_169733982.1">
    <property type="nucleotide sequence ID" value="NZ_AP018933.1"/>
</dbReference>
<evidence type="ECO:0000313" key="3">
    <source>
        <dbReference type="EMBL" id="BBG28873.1"/>
    </source>
</evidence>
<evidence type="ECO:0000256" key="1">
    <source>
        <dbReference type="SAM" id="Phobius"/>
    </source>
</evidence>
<feature type="transmembrane region" description="Helical" evidence="1">
    <location>
        <begin position="148"/>
        <end position="166"/>
    </location>
</feature>
<dbReference type="EMBL" id="AP018933">
    <property type="protein sequence ID" value="BBG28873.1"/>
    <property type="molecule type" value="Genomic_DNA"/>
</dbReference>
<sequence>MSEATWYYSKNGTRNGPFTIDQMKGFAASSVIGLDTKVWAGAGDWVSLKETELAASVPPLSGPPPLASSDVDNRFVWALVGVQIIGALLGLLFDINIGWLILIINVILCVVDERRLKAAGYDAPETYWAVLIPVYLWKRANLIGHSKNYFYAWIAGFVLLVIVGFMDSDSEIEEAACPIVTTIIHDQFYQKASCIAVAIDDEPKDDFYTATAYLDNGNQLDITIEKKQDKILVRVPLQ</sequence>
<dbReference type="InterPro" id="IPR025640">
    <property type="entry name" value="GYF_2"/>
</dbReference>
<keyword evidence="1" id="KW-1133">Transmembrane helix</keyword>
<dbReference type="Proteomes" id="UP000267342">
    <property type="component" value="Chromosome"/>
</dbReference>
<keyword evidence="1" id="KW-0472">Membrane</keyword>
<name>A0A348HB71_9GAMM</name>
<dbReference type="KEGG" id="zpl:ZBT109_0073"/>
<evidence type="ECO:0000313" key="4">
    <source>
        <dbReference type="Proteomes" id="UP000267342"/>
    </source>
</evidence>
<accession>A0A348HB71</accession>
<dbReference type="AlphaFoldDB" id="A0A348HB71"/>
<proteinExistence type="predicted"/>
<evidence type="ECO:0000259" key="2">
    <source>
        <dbReference type="Pfam" id="PF14237"/>
    </source>
</evidence>
<keyword evidence="4" id="KW-1185">Reference proteome</keyword>
<keyword evidence="1" id="KW-0812">Transmembrane</keyword>
<dbReference type="Pfam" id="PF14237">
    <property type="entry name" value="GYF_2"/>
    <property type="match status" value="1"/>
</dbReference>
<gene>
    <name evidence="3" type="ORF">ZBT109_0073</name>
</gene>
<feature type="transmembrane region" description="Helical" evidence="1">
    <location>
        <begin position="75"/>
        <end position="108"/>
    </location>
</feature>
<organism evidence="3 4">
    <name type="scientific">Zymobacter palmae</name>
    <dbReference type="NCBI Taxonomy" id="33074"/>
    <lineage>
        <taxon>Bacteria</taxon>
        <taxon>Pseudomonadati</taxon>
        <taxon>Pseudomonadota</taxon>
        <taxon>Gammaproteobacteria</taxon>
        <taxon>Oceanospirillales</taxon>
        <taxon>Halomonadaceae</taxon>
        <taxon>Zymobacter group</taxon>
        <taxon>Zymobacter</taxon>
    </lineage>
</organism>
<feature type="domain" description="GYF" evidence="2">
    <location>
        <begin position="6"/>
        <end position="50"/>
    </location>
</feature>
<protein>
    <submittedName>
        <fullName evidence="3">Predicted membrane protein</fullName>
    </submittedName>
</protein>
<reference evidence="3 4" key="1">
    <citation type="submission" date="2018-09" db="EMBL/GenBank/DDBJ databases">
        <title>Zymobacter palmae IAM14233 (=T109) whole genome analysis.</title>
        <authorList>
            <person name="Yanase H."/>
        </authorList>
    </citation>
    <scope>NUCLEOTIDE SEQUENCE [LARGE SCALE GENOMIC DNA]</scope>
    <source>
        <strain evidence="3 4">IAM14233</strain>
    </source>
</reference>